<name>Q116Z4_TRIEI</name>
<accession>Q116Z4</accession>
<dbReference type="InterPro" id="IPR009057">
    <property type="entry name" value="Homeodomain-like_sf"/>
</dbReference>
<dbReference type="eggNOG" id="COG3415">
    <property type="taxonomic scope" value="Bacteria"/>
</dbReference>
<evidence type="ECO:0000313" key="1">
    <source>
        <dbReference type="EMBL" id="ABG50430.1"/>
    </source>
</evidence>
<reference evidence="1" key="1">
    <citation type="submission" date="2006-06" db="EMBL/GenBank/DDBJ databases">
        <title>Complete sequence of Trichodesmium erythraeum IMS101.</title>
        <authorList>
            <consortium name="US DOE Joint Genome Institute"/>
            <person name="Copeland A."/>
            <person name="Lucas S."/>
            <person name="Lapidus A."/>
            <person name="Barry K."/>
            <person name="Detter J.C."/>
            <person name="Glavina del Rio T."/>
            <person name="Hammon N."/>
            <person name="Israni S."/>
            <person name="Dalin E."/>
            <person name="Tice H."/>
            <person name="Pitluck S."/>
            <person name="Kiss H."/>
            <person name="Munk A.C."/>
            <person name="Brettin T."/>
            <person name="Bruce D."/>
            <person name="Han C."/>
            <person name="Tapia R."/>
            <person name="Gilna P."/>
            <person name="Schmutz J."/>
            <person name="Larimer F."/>
            <person name="Land M."/>
            <person name="Hauser L."/>
            <person name="Kyrpides N."/>
            <person name="Kim E."/>
            <person name="Richardson P."/>
        </authorList>
    </citation>
    <scope>NUCLEOTIDE SEQUENCE [LARGE SCALE GENOMIC DNA]</scope>
    <source>
        <strain evidence="1">IMS101</strain>
    </source>
</reference>
<dbReference type="AlphaFoldDB" id="Q116Z4"/>
<dbReference type="OrthoDB" id="5566336at2"/>
<proteinExistence type="predicted"/>
<dbReference type="KEGG" id="ter:Tery_1059"/>
<dbReference type="EMBL" id="CP000393">
    <property type="protein sequence ID" value="ABG50430.1"/>
    <property type="molecule type" value="Genomic_DNA"/>
</dbReference>
<dbReference type="Pfam" id="PF13384">
    <property type="entry name" value="HTH_23"/>
    <property type="match status" value="1"/>
</dbReference>
<sequence>MYYRCQQEYLRKRLLAIKYLYERKTRTEVSDLLNCHSQTLSTWIDKFLEGGLKNLLELMTHQVSSRLNIEQKQELKIMILEELPRDYVVDRNKWSW</sequence>
<dbReference type="HOGENOM" id="CLU_2358850_0_0_3"/>
<protein>
    <recommendedName>
        <fullName evidence="2">Transposase</fullName>
    </recommendedName>
</protein>
<gene>
    <name evidence="1" type="ordered locus">Tery_1059</name>
</gene>
<dbReference type="SUPFAM" id="SSF46689">
    <property type="entry name" value="Homeodomain-like"/>
    <property type="match status" value="1"/>
</dbReference>
<organism evidence="1">
    <name type="scientific">Trichodesmium erythraeum (strain IMS101)</name>
    <dbReference type="NCBI Taxonomy" id="203124"/>
    <lineage>
        <taxon>Bacteria</taxon>
        <taxon>Bacillati</taxon>
        <taxon>Cyanobacteriota</taxon>
        <taxon>Cyanophyceae</taxon>
        <taxon>Oscillatoriophycideae</taxon>
        <taxon>Oscillatoriales</taxon>
        <taxon>Microcoleaceae</taxon>
        <taxon>Trichodesmium</taxon>
    </lineage>
</organism>
<evidence type="ECO:0008006" key="2">
    <source>
        <dbReference type="Google" id="ProtNLM"/>
    </source>
</evidence>